<feature type="domain" description="Hydantoinase/oxoprolinase N-terminal" evidence="3">
    <location>
        <begin position="3"/>
        <end position="176"/>
    </location>
</feature>
<dbReference type="Gene3D" id="3.30.420.40">
    <property type="match status" value="1"/>
</dbReference>
<dbReference type="AlphaFoldDB" id="A0A1H1WR15"/>
<keyword evidence="5" id="KW-1185">Reference proteome</keyword>
<evidence type="ECO:0000313" key="5">
    <source>
        <dbReference type="Proteomes" id="UP000243904"/>
    </source>
</evidence>
<dbReference type="InterPro" id="IPR002821">
    <property type="entry name" value="Hydantoinase_A"/>
</dbReference>
<dbReference type="Proteomes" id="UP000243904">
    <property type="component" value="Chromosome I"/>
</dbReference>
<dbReference type="InterPro" id="IPR045079">
    <property type="entry name" value="Oxoprolinase-like"/>
</dbReference>
<dbReference type="GO" id="GO:0016787">
    <property type="term" value="F:hydrolase activity"/>
    <property type="evidence" value="ECO:0007669"/>
    <property type="project" value="InterPro"/>
</dbReference>
<name>A0A1H1WR15_9BRAD</name>
<organism evidence="4 5">
    <name type="scientific">Bradyrhizobium canariense</name>
    <dbReference type="NCBI Taxonomy" id="255045"/>
    <lineage>
        <taxon>Bacteria</taxon>
        <taxon>Pseudomonadati</taxon>
        <taxon>Pseudomonadota</taxon>
        <taxon>Alphaproteobacteria</taxon>
        <taxon>Hyphomicrobiales</taxon>
        <taxon>Nitrobacteraceae</taxon>
        <taxon>Bradyrhizobium</taxon>
    </lineage>
</organism>
<dbReference type="Pfam" id="PF01968">
    <property type="entry name" value="Hydantoinase_A"/>
    <property type="match status" value="1"/>
</dbReference>
<dbReference type="InterPro" id="IPR043129">
    <property type="entry name" value="ATPase_NBD"/>
</dbReference>
<dbReference type="SUPFAM" id="SSF53067">
    <property type="entry name" value="Actin-like ATPase domain"/>
    <property type="match status" value="2"/>
</dbReference>
<accession>A0A1H1WR15</accession>
<evidence type="ECO:0000313" key="4">
    <source>
        <dbReference type="EMBL" id="SDS98766.1"/>
    </source>
</evidence>
<reference evidence="5" key="1">
    <citation type="submission" date="2016-10" db="EMBL/GenBank/DDBJ databases">
        <authorList>
            <person name="Varghese N."/>
            <person name="Submissions S."/>
        </authorList>
    </citation>
    <scope>NUCLEOTIDE SEQUENCE [LARGE SCALE GENOMIC DNA]</scope>
    <source>
        <strain evidence="5">GAS369</strain>
    </source>
</reference>
<feature type="domain" description="Hydantoinase A/oxoprolinase" evidence="2">
    <location>
        <begin position="196"/>
        <end position="366"/>
    </location>
</feature>
<dbReference type="Pfam" id="PF05378">
    <property type="entry name" value="Hydant_A_N"/>
    <property type="match status" value="1"/>
</dbReference>
<protein>
    <submittedName>
        <fullName evidence="4">Hydantoinase/oxoprolinase</fullName>
    </submittedName>
</protein>
<dbReference type="PANTHER" id="PTHR11365:SF10">
    <property type="entry name" value="HYDANTOINASE_OXOPROLINASE"/>
    <property type="match status" value="1"/>
</dbReference>
<evidence type="ECO:0000259" key="3">
    <source>
        <dbReference type="Pfam" id="PF05378"/>
    </source>
</evidence>
<evidence type="ECO:0000256" key="1">
    <source>
        <dbReference type="SAM" id="MobiDB-lite"/>
    </source>
</evidence>
<dbReference type="PANTHER" id="PTHR11365">
    <property type="entry name" value="5-OXOPROLINASE RELATED"/>
    <property type="match status" value="1"/>
</dbReference>
<gene>
    <name evidence="4" type="ORF">SAMN05444158_3940</name>
</gene>
<sequence>MSRIGIDVGGTNTDAVLLADGKVIAAVKTATTEDVSGGVKRALADLLRAAGTVSAPAAREVEAVMIGTTHFTNAVAERRALDKVAALRIGLPANASLPPFVDWPPDLVSVVRGSVHMVAGGHEFDGRPIVPLDRAAIREEARRIADRGLTAVAVTSVFSPLTDQCEREAADILKEEIPGARITLSHELGRIGLLERENCALLNASLQSLARRTAEAFVAALRESALDVPLFLTQNDGTIVHSGLAERYPVYCFASGPTNSMRGAAFLSGIGDAMVVDVGGTTSDIGSIKGGFPREANAAVEVGGVRTLFRMPDLLSLALGGGTEISADGRRIGPGSVGYRLTSRALCFGGDTLTATDIAVAAGRIALGERKRTAHLSPAFVASCMRQMGEMISDGIDRMKTDAAEIPLLAVGGGSFLVPDDVPGTSAVIRVEHHAVANAVGAAIAQVSGEVDRIFTGIGRVEAIERAQAGATQRALDAGADPTSVAVLDIDDIPISYLPGDARRVRVRVIADIANFGGGGSPTEAKGTSSNKRSSDAEVAGWVLPSQHP</sequence>
<dbReference type="EMBL" id="LT629750">
    <property type="protein sequence ID" value="SDS98766.1"/>
    <property type="molecule type" value="Genomic_DNA"/>
</dbReference>
<evidence type="ECO:0000259" key="2">
    <source>
        <dbReference type="Pfam" id="PF01968"/>
    </source>
</evidence>
<dbReference type="RefSeq" id="WP_146688456.1">
    <property type="nucleotide sequence ID" value="NZ_LT629750.1"/>
</dbReference>
<dbReference type="InterPro" id="IPR008040">
    <property type="entry name" value="Hydant_A_N"/>
</dbReference>
<feature type="region of interest" description="Disordered" evidence="1">
    <location>
        <begin position="518"/>
        <end position="549"/>
    </location>
</feature>
<proteinExistence type="predicted"/>